<gene>
    <name evidence="6" type="ORF">P9989_06865</name>
</gene>
<evidence type="ECO:0000259" key="5">
    <source>
        <dbReference type="Pfam" id="PF01978"/>
    </source>
</evidence>
<evidence type="ECO:0000256" key="2">
    <source>
        <dbReference type="ARBA" id="ARBA00023125"/>
    </source>
</evidence>
<dbReference type="Pfam" id="PF01978">
    <property type="entry name" value="TrmB"/>
    <property type="match status" value="1"/>
</dbReference>
<dbReference type="InterPro" id="IPR011991">
    <property type="entry name" value="ArsR-like_HTH"/>
</dbReference>
<dbReference type="CDD" id="cd00090">
    <property type="entry name" value="HTH_ARSR"/>
    <property type="match status" value="1"/>
</dbReference>
<evidence type="ECO:0000313" key="7">
    <source>
        <dbReference type="Proteomes" id="UP001221597"/>
    </source>
</evidence>
<dbReference type="Proteomes" id="UP001221597">
    <property type="component" value="Chromosome"/>
</dbReference>
<dbReference type="RefSeq" id="WP_283078034.1">
    <property type="nucleotide sequence ID" value="NZ_CP121671.1"/>
</dbReference>
<name>A0ABY8J551_9BACI</name>
<feature type="domain" description="Transcription regulator TrmB N-terminal" evidence="5">
    <location>
        <begin position="24"/>
        <end position="90"/>
    </location>
</feature>
<keyword evidence="2 4" id="KW-0238">DNA-binding</keyword>
<keyword evidence="3 4" id="KW-0804">Transcription</keyword>
<reference evidence="6 7" key="1">
    <citation type="submission" date="2023-04" db="EMBL/GenBank/DDBJ databases">
        <title>Genome sequence of Halobacillus naozhouensis KACC 21980.</title>
        <authorList>
            <person name="Kim S."/>
            <person name="Heo J."/>
            <person name="Kwon S.-W."/>
        </authorList>
    </citation>
    <scope>NUCLEOTIDE SEQUENCE [LARGE SCALE GENOMIC DNA]</scope>
    <source>
        <strain evidence="6 7">KCTC 13234</strain>
    </source>
</reference>
<keyword evidence="1 4" id="KW-0805">Transcription regulation</keyword>
<dbReference type="PIRSF" id="PIRSF006707">
    <property type="entry name" value="MJ1563"/>
    <property type="match status" value="1"/>
</dbReference>
<sequence length="171" mass="19902">MVSTSNQTIEHFNNKVIQEFSKTLEMFGLSLADARLFVTLYLHRRPMTLDEMSESLGKSKTSMSTGVRYLVDQGLVERVWKKGVRKDLYQADENLYRKFMSSYIQKWLDASHDQMAALQAIDHQMENGSYQEQQKSEVTHLQKRLSDMISFHHHISNTFQEIKPTNSTPLP</sequence>
<dbReference type="InterPro" id="IPR026282">
    <property type="entry name" value="MJ1563"/>
</dbReference>
<evidence type="ECO:0000256" key="1">
    <source>
        <dbReference type="ARBA" id="ARBA00023015"/>
    </source>
</evidence>
<accession>A0ABY8J551</accession>
<dbReference type="InterPro" id="IPR036390">
    <property type="entry name" value="WH_DNA-bd_sf"/>
</dbReference>
<dbReference type="SUPFAM" id="SSF46785">
    <property type="entry name" value="Winged helix' DNA-binding domain"/>
    <property type="match status" value="1"/>
</dbReference>
<comment type="similarity">
    <text evidence="4">Belongs to the GbsR family.</text>
</comment>
<evidence type="ECO:0000256" key="4">
    <source>
        <dbReference type="PIRNR" id="PIRNR006707"/>
    </source>
</evidence>
<evidence type="ECO:0000313" key="6">
    <source>
        <dbReference type="EMBL" id="WFT76076.1"/>
    </source>
</evidence>
<dbReference type="EMBL" id="CP121671">
    <property type="protein sequence ID" value="WFT76076.1"/>
    <property type="molecule type" value="Genomic_DNA"/>
</dbReference>
<evidence type="ECO:0000256" key="3">
    <source>
        <dbReference type="ARBA" id="ARBA00023163"/>
    </source>
</evidence>
<dbReference type="Gene3D" id="1.10.10.10">
    <property type="entry name" value="Winged helix-like DNA-binding domain superfamily/Winged helix DNA-binding domain"/>
    <property type="match status" value="1"/>
</dbReference>
<dbReference type="PANTHER" id="PTHR38465:SF1">
    <property type="entry name" value="HTH-TYPE TRANSCRIPTIONAL REGULATOR MJ1563-RELATED"/>
    <property type="match status" value="1"/>
</dbReference>
<proteinExistence type="inferred from homology"/>
<dbReference type="PANTHER" id="PTHR38465">
    <property type="entry name" value="HTH-TYPE TRANSCRIPTIONAL REGULATOR MJ1563-RELATED"/>
    <property type="match status" value="1"/>
</dbReference>
<protein>
    <recommendedName>
        <fullName evidence="4">HTH-type transcriptional regulator</fullName>
    </recommendedName>
</protein>
<dbReference type="InterPro" id="IPR002831">
    <property type="entry name" value="Tscrpt_reg_TrmB_N"/>
</dbReference>
<dbReference type="InterPro" id="IPR052362">
    <property type="entry name" value="HTH-GbsR_regulator"/>
</dbReference>
<organism evidence="6 7">
    <name type="scientific">Halobacillus naozhouensis</name>
    <dbReference type="NCBI Taxonomy" id="554880"/>
    <lineage>
        <taxon>Bacteria</taxon>
        <taxon>Bacillati</taxon>
        <taxon>Bacillota</taxon>
        <taxon>Bacilli</taxon>
        <taxon>Bacillales</taxon>
        <taxon>Bacillaceae</taxon>
        <taxon>Halobacillus</taxon>
    </lineage>
</organism>
<dbReference type="InterPro" id="IPR036388">
    <property type="entry name" value="WH-like_DNA-bd_sf"/>
</dbReference>
<keyword evidence="7" id="KW-1185">Reference proteome</keyword>